<proteinExistence type="predicted"/>
<keyword evidence="2" id="KW-1185">Reference proteome</keyword>
<name>A0A2S0WCI3_9CORY</name>
<reference evidence="2" key="1">
    <citation type="submission" date="2018-01" db="EMBL/GenBank/DDBJ databases">
        <authorList>
            <person name="Li J."/>
        </authorList>
    </citation>
    <scope>NUCLEOTIDE SEQUENCE [LARGE SCALE GENOMIC DNA]</scope>
    <source>
        <strain evidence="2">2184</strain>
    </source>
</reference>
<gene>
    <name evidence="1" type="ORF">C3E79_02320</name>
</gene>
<organism evidence="1 2">
    <name type="scientific">Corynebacterium liangguodongii</name>
    <dbReference type="NCBI Taxonomy" id="2079535"/>
    <lineage>
        <taxon>Bacteria</taxon>
        <taxon>Bacillati</taxon>
        <taxon>Actinomycetota</taxon>
        <taxon>Actinomycetes</taxon>
        <taxon>Mycobacteriales</taxon>
        <taxon>Corynebacteriaceae</taxon>
        <taxon>Corynebacterium</taxon>
    </lineage>
</organism>
<sequence>MNTKRIVLTSASVLLAAVLVVFALLFAHLIGNTPASTVDHDGGAWDTGANGGRAWSSYEHPTQWHFAEVQGHGTSRSECVAPGQVARMTVAQSWIGRNHFDAGVCEPPAAVSP</sequence>
<dbReference type="Proteomes" id="UP000244754">
    <property type="component" value="Chromosome"/>
</dbReference>
<dbReference type="KEGG" id="clia:C3E79_02320"/>
<protein>
    <submittedName>
        <fullName evidence="1">Uncharacterized protein</fullName>
    </submittedName>
</protein>
<evidence type="ECO:0000313" key="1">
    <source>
        <dbReference type="EMBL" id="AWB83466.1"/>
    </source>
</evidence>
<dbReference type="Pfam" id="PF09683">
    <property type="entry name" value="Lactococcin_972"/>
    <property type="match status" value="1"/>
</dbReference>
<dbReference type="InterPro" id="IPR006540">
    <property type="entry name" value="Lactococcin_972"/>
</dbReference>
<dbReference type="RefSeq" id="WP_108403456.1">
    <property type="nucleotide sequence ID" value="NZ_CP026948.1"/>
</dbReference>
<accession>A0A2S0WCI3</accession>
<dbReference type="AlphaFoldDB" id="A0A2S0WCI3"/>
<evidence type="ECO:0000313" key="2">
    <source>
        <dbReference type="Proteomes" id="UP000244754"/>
    </source>
</evidence>
<dbReference type="Gene3D" id="2.60.40.2850">
    <property type="match status" value="1"/>
</dbReference>
<dbReference type="EMBL" id="CP026948">
    <property type="protein sequence ID" value="AWB83466.1"/>
    <property type="molecule type" value="Genomic_DNA"/>
</dbReference>